<accession>A0A0P0YQV1</accession>
<name>A0A0P0YQV1_9ENTR</name>
<dbReference type="AlphaFoldDB" id="A0A0P0YQV1"/>
<dbReference type="PANTHER" id="PTHR45871:SF1">
    <property type="entry name" value="PHOSPHATIDYLINOSITOL N-ACETYLGLUCOSAMINYLTRANSFERASE SUBUNIT A"/>
    <property type="match status" value="1"/>
</dbReference>
<dbReference type="SUPFAM" id="SSF53756">
    <property type="entry name" value="UDP-Glycosyltransferase/glycogen phosphorylase"/>
    <property type="match status" value="1"/>
</dbReference>
<feature type="domain" description="Glycosyl transferase family 1" evidence="1">
    <location>
        <begin position="186"/>
        <end position="313"/>
    </location>
</feature>
<dbReference type="Pfam" id="PF00534">
    <property type="entry name" value="Glycos_transf_1"/>
    <property type="match status" value="1"/>
</dbReference>
<dbReference type="InterPro" id="IPR001296">
    <property type="entry name" value="Glyco_trans_1"/>
</dbReference>
<proteinExistence type="predicted"/>
<dbReference type="Gene3D" id="3.40.50.2000">
    <property type="entry name" value="Glycogen Phosphorylase B"/>
    <property type="match status" value="2"/>
</dbReference>
<dbReference type="GO" id="GO:0016757">
    <property type="term" value="F:glycosyltransferase activity"/>
    <property type="evidence" value="ECO:0007669"/>
    <property type="project" value="InterPro"/>
</dbReference>
<dbReference type="PANTHER" id="PTHR45871">
    <property type="entry name" value="N-ACETYLGLUCOSAMINYL-PHOSPHATIDYLINOSITOL BIOSYNTHETIC PROTEIN"/>
    <property type="match status" value="1"/>
</dbReference>
<evidence type="ECO:0000313" key="3">
    <source>
        <dbReference type="EMBL" id="BAT23573.1"/>
    </source>
</evidence>
<gene>
    <name evidence="3" type="primary">wctG</name>
</gene>
<dbReference type="Pfam" id="PF13439">
    <property type="entry name" value="Glyco_transf_4"/>
    <property type="match status" value="1"/>
</dbReference>
<keyword evidence="3" id="KW-0808">Transferase</keyword>
<reference evidence="3" key="2">
    <citation type="journal article" date="2015" name="Sci. Rep.">
        <title>Genetic analysis of capsular polysaccharide synthesis gene clusters in 79 capsular types of Klebsiella spp.</title>
        <authorList>
            <person name="Pan Y.J."/>
            <person name="Lin T.L."/>
            <person name="Chen C.T."/>
            <person name="Chen Y.Y."/>
            <person name="Hsieh P.F."/>
            <person name="Hsu C.R."/>
            <person name="Wu M.C."/>
            <person name="Wang J.T."/>
        </authorList>
    </citation>
    <scope>NUCLEOTIDE SEQUENCE</scope>
    <source>
        <strain evidence="3">6258</strain>
    </source>
</reference>
<organism evidence="3">
    <name type="scientific">Klebsiella sp. 6258</name>
    <dbReference type="NCBI Taxonomy" id="1497808"/>
    <lineage>
        <taxon>Bacteria</taxon>
        <taxon>Pseudomonadati</taxon>
        <taxon>Pseudomonadota</taxon>
        <taxon>Gammaproteobacteria</taxon>
        <taxon>Enterobacterales</taxon>
        <taxon>Enterobacteriaceae</taxon>
        <taxon>Klebsiella/Raoultella group</taxon>
        <taxon>Klebsiella</taxon>
    </lineage>
</organism>
<reference evidence="3" key="1">
    <citation type="submission" date="2014-04" db="EMBL/GenBank/DDBJ databases">
        <authorList>
            <person name="Harrison E."/>
        </authorList>
    </citation>
    <scope>NUCLEOTIDE SEQUENCE</scope>
    <source>
        <strain evidence="3">6258</strain>
    </source>
</reference>
<evidence type="ECO:0000259" key="2">
    <source>
        <dbReference type="Pfam" id="PF13439"/>
    </source>
</evidence>
<sequence>MKNNILFITSRTDMGGGPKHLLQLIENINQEKYNVYLACPKDEPFFSKYREIVPDENFYFLKHRTFNLGYFKGLLNFCKKNNISIIHSHGRGAGVFSRLLKVFMRKVKVIHTFHGLNLSQDKDLKTLLKNIVYVISERAFSYLTDEFIYVSNGECSIAKKRGISSRTDKDNIIINGVRIPSEYQTKLVSDSFKIVVISRFDYQKNTDLLVDVIECLERANVNSSINIIIDVLGEGDDIYKLHNITGLKRVKIIQHGNVNNPYVFFDNAHFVLNTSRWEGLPLSVIEAMARGCIPILTDVVGNTDIIGHTKLKTNLFTSALQVASLMSQYEEEVSKIDLDAKEARDIIIHNFNEVIMCHKTFLLYE</sequence>
<evidence type="ECO:0000259" key="1">
    <source>
        <dbReference type="Pfam" id="PF00534"/>
    </source>
</evidence>
<feature type="domain" description="Glycosyltransferase subfamily 4-like N-terminal" evidence="2">
    <location>
        <begin position="14"/>
        <end position="165"/>
    </location>
</feature>
<protein>
    <submittedName>
        <fullName evidence="3">Glycosyl transferase</fullName>
    </submittedName>
</protein>
<dbReference type="EMBL" id="AB924569">
    <property type="protein sequence ID" value="BAT23573.1"/>
    <property type="molecule type" value="Genomic_DNA"/>
</dbReference>
<dbReference type="InterPro" id="IPR028098">
    <property type="entry name" value="Glyco_trans_4-like_N"/>
</dbReference>